<dbReference type="GO" id="GO:0016881">
    <property type="term" value="F:acid-amino acid ligase activity"/>
    <property type="evidence" value="ECO:0007669"/>
    <property type="project" value="InterPro"/>
</dbReference>
<feature type="domain" description="Mur ligase central" evidence="3">
    <location>
        <begin position="103"/>
        <end position="255"/>
    </location>
</feature>
<feature type="domain" description="Mur ligase N-terminal catalytic" evidence="2">
    <location>
        <begin position="19"/>
        <end position="80"/>
    </location>
</feature>
<dbReference type="Pfam" id="PF01225">
    <property type="entry name" value="Mur_ligase"/>
    <property type="match status" value="1"/>
</dbReference>
<dbReference type="InterPro" id="IPR035911">
    <property type="entry name" value="MurE/MurF_N"/>
</dbReference>
<evidence type="ECO:0008006" key="5">
    <source>
        <dbReference type="Google" id="ProtNLM"/>
    </source>
</evidence>
<dbReference type="GO" id="GO:0005524">
    <property type="term" value="F:ATP binding"/>
    <property type="evidence" value="ECO:0007669"/>
    <property type="project" value="InterPro"/>
</dbReference>
<keyword evidence="1" id="KW-0472">Membrane</keyword>
<evidence type="ECO:0000313" key="4">
    <source>
        <dbReference type="EMBL" id="SVC95419.1"/>
    </source>
</evidence>
<dbReference type="InterPro" id="IPR013221">
    <property type="entry name" value="Mur_ligase_cen"/>
</dbReference>
<dbReference type="AlphaFoldDB" id="A0A382RCM0"/>
<dbReference type="InterPro" id="IPR000713">
    <property type="entry name" value="Mur_ligase_N"/>
</dbReference>
<gene>
    <name evidence="4" type="ORF">METZ01_LOCUS348273</name>
</gene>
<evidence type="ECO:0000256" key="1">
    <source>
        <dbReference type="SAM" id="Phobius"/>
    </source>
</evidence>
<proteinExistence type="predicted"/>
<dbReference type="Gene3D" id="3.40.1190.10">
    <property type="entry name" value="Mur-like, catalytic domain"/>
    <property type="match status" value="1"/>
</dbReference>
<dbReference type="SUPFAM" id="SSF53623">
    <property type="entry name" value="MurD-like peptide ligases, catalytic domain"/>
    <property type="match status" value="1"/>
</dbReference>
<feature type="transmembrane region" description="Helical" evidence="1">
    <location>
        <begin position="115"/>
        <end position="137"/>
    </location>
</feature>
<reference evidence="4" key="1">
    <citation type="submission" date="2018-05" db="EMBL/GenBank/DDBJ databases">
        <authorList>
            <person name="Lanie J.A."/>
            <person name="Ng W.-L."/>
            <person name="Kazmierczak K.M."/>
            <person name="Andrzejewski T.M."/>
            <person name="Davidsen T.M."/>
            <person name="Wayne K.J."/>
            <person name="Tettelin H."/>
            <person name="Glass J.I."/>
            <person name="Rusch D."/>
            <person name="Podicherti R."/>
            <person name="Tsui H.-C.T."/>
            <person name="Winkler M.E."/>
        </authorList>
    </citation>
    <scope>NUCLEOTIDE SEQUENCE</scope>
</reference>
<evidence type="ECO:0000259" key="3">
    <source>
        <dbReference type="Pfam" id="PF08245"/>
    </source>
</evidence>
<dbReference type="Gene3D" id="3.40.1390.10">
    <property type="entry name" value="MurE/MurF, N-terminal domain"/>
    <property type="match status" value="1"/>
</dbReference>
<accession>A0A382RCM0</accession>
<dbReference type="PANTHER" id="PTHR23135">
    <property type="entry name" value="MUR LIGASE FAMILY MEMBER"/>
    <property type="match status" value="1"/>
</dbReference>
<dbReference type="SUPFAM" id="SSF63418">
    <property type="entry name" value="MurE/MurF N-terminal domain"/>
    <property type="match status" value="1"/>
</dbReference>
<feature type="non-terminal residue" evidence="4">
    <location>
        <position position="256"/>
    </location>
</feature>
<keyword evidence="1" id="KW-0812">Transmembrane</keyword>
<name>A0A382RCM0_9ZZZZ</name>
<dbReference type="EMBL" id="UINC01120745">
    <property type="protein sequence ID" value="SVC95419.1"/>
    <property type="molecule type" value="Genomic_DNA"/>
</dbReference>
<organism evidence="4">
    <name type="scientific">marine metagenome</name>
    <dbReference type="NCBI Taxonomy" id="408172"/>
    <lineage>
        <taxon>unclassified sequences</taxon>
        <taxon>metagenomes</taxon>
        <taxon>ecological metagenomes</taxon>
    </lineage>
</organism>
<protein>
    <recommendedName>
        <fullName evidence="5">Mur ligase central domain-containing protein</fullName>
    </recommendedName>
</protein>
<dbReference type="PANTHER" id="PTHR23135:SF4">
    <property type="entry name" value="UDP-N-ACETYLMURAMOYL-L-ALANYL-D-GLUTAMATE--2,6-DIAMINOPIMELATE LIGASE MURE HOMOLOG, CHLOROPLASTIC"/>
    <property type="match status" value="1"/>
</dbReference>
<sequence length="256" mass="29184">MLLGQLLKSVGKNYQKIRVRGICFDSRKVKKDYIFFAIRGQQTSGINFINEAISKGASAIISDKKAKHKNYQIPLIVVNDVRISLSEACSNYYKKKPSNIIAVTGTNGKSSVAHFFYQILKLNMVSVASIGTLGIFFKNYKKKTNLTSMDPLSLHKNLQILAKNKTNNVILEASSHGLEQKRLDNLNINTGIFTNLSHDHLDYHKNMQSYFNSKLYLFRHLLKKNSKIITDEDNQEFRIIKKIANKRKIKKITIGT</sequence>
<evidence type="ECO:0000259" key="2">
    <source>
        <dbReference type="Pfam" id="PF01225"/>
    </source>
</evidence>
<dbReference type="InterPro" id="IPR036565">
    <property type="entry name" value="Mur-like_cat_sf"/>
</dbReference>
<dbReference type="Pfam" id="PF08245">
    <property type="entry name" value="Mur_ligase_M"/>
    <property type="match status" value="1"/>
</dbReference>
<keyword evidence="1" id="KW-1133">Transmembrane helix</keyword>